<evidence type="ECO:0000313" key="19">
    <source>
        <dbReference type="Proteomes" id="UP001204814"/>
    </source>
</evidence>
<keyword evidence="9 18" id="KW-0418">Kinase</keyword>
<dbReference type="CDD" id="cd06225">
    <property type="entry name" value="HAMP"/>
    <property type="match status" value="1"/>
</dbReference>
<dbReference type="CDD" id="cd00082">
    <property type="entry name" value="HisKA"/>
    <property type="match status" value="1"/>
</dbReference>
<evidence type="ECO:0000256" key="8">
    <source>
        <dbReference type="ARBA" id="ARBA00022741"/>
    </source>
</evidence>
<proteinExistence type="predicted"/>
<keyword evidence="11 14" id="KW-1133">Transmembrane helix</keyword>
<evidence type="ECO:0000256" key="11">
    <source>
        <dbReference type="ARBA" id="ARBA00022989"/>
    </source>
</evidence>
<dbReference type="SUPFAM" id="SSF47384">
    <property type="entry name" value="Homodimeric domain of signal transducing histidine kinase"/>
    <property type="match status" value="1"/>
</dbReference>
<dbReference type="Gene3D" id="1.10.287.130">
    <property type="match status" value="1"/>
</dbReference>
<evidence type="ECO:0000256" key="9">
    <source>
        <dbReference type="ARBA" id="ARBA00022777"/>
    </source>
</evidence>
<dbReference type="RefSeq" id="WP_227352117.1">
    <property type="nucleotide sequence ID" value="NZ_JAJDKX010000015.1"/>
</dbReference>
<dbReference type="PROSITE" id="PS50885">
    <property type="entry name" value="HAMP"/>
    <property type="match status" value="1"/>
</dbReference>
<dbReference type="GO" id="GO:0005886">
    <property type="term" value="C:plasma membrane"/>
    <property type="evidence" value="ECO:0007669"/>
    <property type="project" value="UniProtKB-SubCell"/>
</dbReference>
<keyword evidence="15" id="KW-0732">Signal</keyword>
<evidence type="ECO:0000256" key="2">
    <source>
        <dbReference type="ARBA" id="ARBA00004651"/>
    </source>
</evidence>
<keyword evidence="8" id="KW-0547">Nucleotide-binding</keyword>
<evidence type="ECO:0000256" key="15">
    <source>
        <dbReference type="SAM" id="SignalP"/>
    </source>
</evidence>
<dbReference type="InterPro" id="IPR003660">
    <property type="entry name" value="HAMP_dom"/>
</dbReference>
<evidence type="ECO:0000256" key="5">
    <source>
        <dbReference type="ARBA" id="ARBA00022553"/>
    </source>
</evidence>
<keyword evidence="4" id="KW-1003">Cell membrane</keyword>
<evidence type="ECO:0000259" key="16">
    <source>
        <dbReference type="PROSITE" id="PS50109"/>
    </source>
</evidence>
<feature type="signal peptide" evidence="15">
    <location>
        <begin position="1"/>
        <end position="23"/>
    </location>
</feature>
<dbReference type="PANTHER" id="PTHR45528:SF1">
    <property type="entry name" value="SENSOR HISTIDINE KINASE CPXA"/>
    <property type="match status" value="1"/>
</dbReference>
<dbReference type="Gene3D" id="6.10.340.10">
    <property type="match status" value="1"/>
</dbReference>
<evidence type="ECO:0000256" key="4">
    <source>
        <dbReference type="ARBA" id="ARBA00022475"/>
    </source>
</evidence>
<feature type="domain" description="Histidine kinase" evidence="16">
    <location>
        <begin position="249"/>
        <end position="446"/>
    </location>
</feature>
<dbReference type="PROSITE" id="PS50109">
    <property type="entry name" value="HIS_KIN"/>
    <property type="match status" value="1"/>
</dbReference>
<keyword evidence="10" id="KW-0067">ATP-binding</keyword>
<comment type="caution">
    <text evidence="18">The sequence shown here is derived from an EMBL/GenBank/DDBJ whole genome shotgun (WGS) entry which is preliminary data.</text>
</comment>
<dbReference type="InterPro" id="IPR005467">
    <property type="entry name" value="His_kinase_dom"/>
</dbReference>
<dbReference type="GO" id="GO:0005524">
    <property type="term" value="F:ATP binding"/>
    <property type="evidence" value="ECO:0007669"/>
    <property type="project" value="UniProtKB-KW"/>
</dbReference>
<reference evidence="18" key="1">
    <citation type="submission" date="2022-06" db="EMBL/GenBank/DDBJ databases">
        <title>Isolation of gut microbiota from human fecal samples.</title>
        <authorList>
            <person name="Pamer E.G."/>
            <person name="Barat B."/>
            <person name="Waligurski E."/>
            <person name="Medina S."/>
            <person name="Paddock L."/>
            <person name="Mostad J."/>
        </authorList>
    </citation>
    <scope>NUCLEOTIDE SEQUENCE</scope>
    <source>
        <strain evidence="18">DFI.6.24</strain>
    </source>
</reference>
<evidence type="ECO:0000256" key="6">
    <source>
        <dbReference type="ARBA" id="ARBA00022679"/>
    </source>
</evidence>
<dbReference type="SUPFAM" id="SSF55874">
    <property type="entry name" value="ATPase domain of HSP90 chaperone/DNA topoisomerase II/histidine kinase"/>
    <property type="match status" value="1"/>
</dbReference>
<keyword evidence="12" id="KW-0902">Two-component regulatory system</keyword>
<dbReference type="InterPro" id="IPR036890">
    <property type="entry name" value="HATPase_C_sf"/>
</dbReference>
<dbReference type="EC" id="2.7.13.3" evidence="3"/>
<dbReference type="Gene3D" id="3.30.565.10">
    <property type="entry name" value="Histidine kinase-like ATPase, C-terminal domain"/>
    <property type="match status" value="1"/>
</dbReference>
<dbReference type="InterPro" id="IPR050398">
    <property type="entry name" value="HssS/ArlS-like"/>
</dbReference>
<evidence type="ECO:0000313" key="18">
    <source>
        <dbReference type="EMBL" id="MCQ5062021.1"/>
    </source>
</evidence>
<evidence type="ECO:0000256" key="14">
    <source>
        <dbReference type="SAM" id="Phobius"/>
    </source>
</evidence>
<dbReference type="AlphaFoldDB" id="A0AAP2UFH1"/>
<sequence length="446" mass="52286">MIKKNLNLSMKIVLLLLSSAMLAVLCYAAFRENVTEFYDYIDSIEKPFNEDKFFKRFEQEAQEINLYSKNKEDKKALKKLLKKHDIYTNVYIYDDAEDNFLGGDFGKVLDEPVGITPLYSLQNDFEQYSFNRLISESVKFKDGEGIVYVSSMHLLKYVKYYFYVALFVSLLIFFLPTFIFIKRKVKYINILKQEVLNMSQGDLSHAMTIMSHDELAILAQEMDTLRITLASNCQNEARIKEAHQEMITCLSHDLRTPLTALRGYLDILCLHCYKDEKQMDHYLNSCIEKTEQIKDLSNKTFEYSLVYNDDLIPSLETISSESFIQYIEEHLEYLELEGFKIEKEITISSVQLQLDLSMMKRMMDNICSNIQKYARKEQPIYLQISIEKGNLKIVFENEKKEINHEVESNKIGLKSVKKIIEIHQGQCFIQDLMDSFILIITFPCHL</sequence>
<gene>
    <name evidence="18" type="ORF">NE542_09360</name>
</gene>
<protein>
    <recommendedName>
        <fullName evidence="3">histidine kinase</fullName>
        <ecNumber evidence="3">2.7.13.3</ecNumber>
    </recommendedName>
</protein>
<evidence type="ECO:0000259" key="17">
    <source>
        <dbReference type="PROSITE" id="PS50885"/>
    </source>
</evidence>
<evidence type="ECO:0000256" key="10">
    <source>
        <dbReference type="ARBA" id="ARBA00022840"/>
    </source>
</evidence>
<feature type="domain" description="HAMP" evidence="17">
    <location>
        <begin position="182"/>
        <end position="234"/>
    </location>
</feature>
<evidence type="ECO:0000256" key="7">
    <source>
        <dbReference type="ARBA" id="ARBA00022692"/>
    </source>
</evidence>
<evidence type="ECO:0000256" key="13">
    <source>
        <dbReference type="ARBA" id="ARBA00023136"/>
    </source>
</evidence>
<dbReference type="Proteomes" id="UP001204814">
    <property type="component" value="Unassembled WGS sequence"/>
</dbReference>
<feature type="transmembrane region" description="Helical" evidence="14">
    <location>
        <begin position="160"/>
        <end position="181"/>
    </location>
</feature>
<dbReference type="InterPro" id="IPR003661">
    <property type="entry name" value="HisK_dim/P_dom"/>
</dbReference>
<evidence type="ECO:0000256" key="1">
    <source>
        <dbReference type="ARBA" id="ARBA00000085"/>
    </source>
</evidence>
<keyword evidence="13 14" id="KW-0472">Membrane</keyword>
<dbReference type="SMART" id="SM00388">
    <property type="entry name" value="HisKA"/>
    <property type="match status" value="1"/>
</dbReference>
<keyword evidence="6" id="KW-0808">Transferase</keyword>
<dbReference type="InterPro" id="IPR036097">
    <property type="entry name" value="HisK_dim/P_sf"/>
</dbReference>
<comment type="subcellular location">
    <subcellularLocation>
        <location evidence="2">Cell membrane</location>
        <topology evidence="2">Multi-pass membrane protein</topology>
    </subcellularLocation>
</comment>
<dbReference type="EMBL" id="JANGBO010000008">
    <property type="protein sequence ID" value="MCQ5062021.1"/>
    <property type="molecule type" value="Genomic_DNA"/>
</dbReference>
<comment type="catalytic activity">
    <reaction evidence="1">
        <text>ATP + protein L-histidine = ADP + protein N-phospho-L-histidine.</text>
        <dbReference type="EC" id="2.7.13.3"/>
    </reaction>
</comment>
<name>A0AAP2UFH1_9FIRM</name>
<organism evidence="18 19">
    <name type="scientific">Faecalibacillus intestinalis</name>
    <dbReference type="NCBI Taxonomy" id="1982626"/>
    <lineage>
        <taxon>Bacteria</taxon>
        <taxon>Bacillati</taxon>
        <taxon>Bacillota</taxon>
        <taxon>Erysipelotrichia</taxon>
        <taxon>Erysipelotrichales</taxon>
        <taxon>Coprobacillaceae</taxon>
        <taxon>Faecalibacillus</taxon>
    </lineage>
</organism>
<dbReference type="PANTHER" id="PTHR45528">
    <property type="entry name" value="SENSOR HISTIDINE KINASE CPXA"/>
    <property type="match status" value="1"/>
</dbReference>
<feature type="chain" id="PRO_5042992621" description="histidine kinase" evidence="15">
    <location>
        <begin position="24"/>
        <end position="446"/>
    </location>
</feature>
<keyword evidence="7 14" id="KW-0812">Transmembrane</keyword>
<accession>A0AAP2UFH1</accession>
<evidence type="ECO:0000256" key="12">
    <source>
        <dbReference type="ARBA" id="ARBA00023012"/>
    </source>
</evidence>
<keyword evidence="5" id="KW-0597">Phosphoprotein</keyword>
<dbReference type="Pfam" id="PF00512">
    <property type="entry name" value="HisKA"/>
    <property type="match status" value="1"/>
</dbReference>
<evidence type="ECO:0000256" key="3">
    <source>
        <dbReference type="ARBA" id="ARBA00012438"/>
    </source>
</evidence>
<dbReference type="GO" id="GO:0000155">
    <property type="term" value="F:phosphorelay sensor kinase activity"/>
    <property type="evidence" value="ECO:0007669"/>
    <property type="project" value="InterPro"/>
</dbReference>